<feature type="chain" id="PRO_5011723941" description="DUF4893 domain-containing protein" evidence="1">
    <location>
        <begin position="25"/>
        <end position="212"/>
    </location>
</feature>
<accession>A0A1G6Y053</accession>
<gene>
    <name evidence="2" type="ORF">SAMN05421538_102549</name>
</gene>
<evidence type="ECO:0000256" key="1">
    <source>
        <dbReference type="SAM" id="SignalP"/>
    </source>
</evidence>
<dbReference type="Pfam" id="PF16233">
    <property type="entry name" value="DUF4893"/>
    <property type="match status" value="1"/>
</dbReference>
<dbReference type="OrthoDB" id="9153930at2"/>
<sequence length="212" mass="22940">MNRTRIIALAATLTALSPALPAIAQEIAADLPKLDDGTALRQDEADRLAALDAHLGRALRQAFAGGTDADLDMLAEAMGGVADTAPDTALTAMQGEWRCRTIKLGDNLPIIVYGNFTCRIDGTGFEKLTGSQRTRGTLHLDGERLIYLGTGFVQGADAPDYAVFRDDPAQRPEAGRIWIDIAEVEMVTPDRARILFPDPELESGFNLLYLTR</sequence>
<feature type="signal peptide" evidence="1">
    <location>
        <begin position="1"/>
        <end position="24"/>
    </location>
</feature>
<dbReference type="RefSeq" id="WP_090521839.1">
    <property type="nucleotide sequence ID" value="NZ_FNAH01000002.1"/>
</dbReference>
<evidence type="ECO:0008006" key="4">
    <source>
        <dbReference type="Google" id="ProtNLM"/>
    </source>
</evidence>
<dbReference type="InterPro" id="IPR032609">
    <property type="entry name" value="DUF4893"/>
</dbReference>
<dbReference type="Proteomes" id="UP000199344">
    <property type="component" value="Unassembled WGS sequence"/>
</dbReference>
<dbReference type="STRING" id="591205.SAMN05421538_102549"/>
<keyword evidence="1" id="KW-0732">Signal</keyword>
<reference evidence="2 3" key="1">
    <citation type="submission" date="2016-10" db="EMBL/GenBank/DDBJ databases">
        <authorList>
            <person name="de Groot N.N."/>
        </authorList>
    </citation>
    <scope>NUCLEOTIDE SEQUENCE [LARGE SCALE GENOMIC DNA]</scope>
    <source>
        <strain evidence="2 3">DSM 22220</strain>
    </source>
</reference>
<dbReference type="AlphaFoldDB" id="A0A1G6Y053"/>
<keyword evidence="3" id="KW-1185">Reference proteome</keyword>
<evidence type="ECO:0000313" key="3">
    <source>
        <dbReference type="Proteomes" id="UP000199344"/>
    </source>
</evidence>
<evidence type="ECO:0000313" key="2">
    <source>
        <dbReference type="EMBL" id="SDD83672.1"/>
    </source>
</evidence>
<dbReference type="EMBL" id="FNAH01000002">
    <property type="protein sequence ID" value="SDD83672.1"/>
    <property type="molecule type" value="Genomic_DNA"/>
</dbReference>
<protein>
    <recommendedName>
        <fullName evidence="4">DUF4893 domain-containing protein</fullName>
    </recommendedName>
</protein>
<proteinExistence type="predicted"/>
<name>A0A1G6Y053_9RHOB</name>
<organism evidence="2 3">
    <name type="scientific">Paracoccus isoporae</name>
    <dbReference type="NCBI Taxonomy" id="591205"/>
    <lineage>
        <taxon>Bacteria</taxon>
        <taxon>Pseudomonadati</taxon>
        <taxon>Pseudomonadota</taxon>
        <taxon>Alphaproteobacteria</taxon>
        <taxon>Rhodobacterales</taxon>
        <taxon>Paracoccaceae</taxon>
        <taxon>Paracoccus</taxon>
    </lineage>
</organism>